<dbReference type="AlphaFoldDB" id="A0A084VA14"/>
<dbReference type="EnsemblMetazoa" id="ASIC000218-RA">
    <property type="protein sequence ID" value="ASIC000218-PA"/>
    <property type="gene ID" value="ASIC000218"/>
</dbReference>
<dbReference type="GO" id="GO:0016301">
    <property type="term" value="F:kinase activity"/>
    <property type="evidence" value="ECO:0007669"/>
    <property type="project" value="UniProtKB-KW"/>
</dbReference>
<name>A0A084VA14_ANOSI</name>
<keyword evidence="1" id="KW-0808">Transferase</keyword>
<dbReference type="VEuPathDB" id="VectorBase:ASIC000218"/>
<accession>A0A084VA14</accession>
<dbReference type="Proteomes" id="UP000030765">
    <property type="component" value="Unassembled WGS sequence"/>
</dbReference>
<proteinExistence type="predicted"/>
<organism evidence="1">
    <name type="scientific">Anopheles sinensis</name>
    <name type="common">Mosquito</name>
    <dbReference type="NCBI Taxonomy" id="74873"/>
    <lineage>
        <taxon>Eukaryota</taxon>
        <taxon>Metazoa</taxon>
        <taxon>Ecdysozoa</taxon>
        <taxon>Arthropoda</taxon>
        <taxon>Hexapoda</taxon>
        <taxon>Insecta</taxon>
        <taxon>Pterygota</taxon>
        <taxon>Neoptera</taxon>
        <taxon>Endopterygota</taxon>
        <taxon>Diptera</taxon>
        <taxon>Nematocera</taxon>
        <taxon>Culicoidea</taxon>
        <taxon>Culicidae</taxon>
        <taxon>Anophelinae</taxon>
        <taxon>Anopheles</taxon>
    </lineage>
</organism>
<sequence>MTTASLCPTERMANRDATAGVAKMAPQNYRVKVDGQVNQVIDGWARAGCVAIALNNGREPTTV</sequence>
<evidence type="ECO:0000313" key="1">
    <source>
        <dbReference type="EMBL" id="KFB34808.1"/>
    </source>
</evidence>
<reference evidence="2" key="2">
    <citation type="submission" date="2020-05" db="UniProtKB">
        <authorList>
            <consortium name="EnsemblMetazoa"/>
        </authorList>
    </citation>
    <scope>IDENTIFICATION</scope>
</reference>
<protein>
    <submittedName>
        <fullName evidence="1 2">Diacylglycerol kinase catalytic subunit</fullName>
    </submittedName>
</protein>
<keyword evidence="1" id="KW-0418">Kinase</keyword>
<dbReference type="EMBL" id="ATLV01001016">
    <property type="status" value="NOT_ANNOTATED_CDS"/>
    <property type="molecule type" value="Genomic_DNA"/>
</dbReference>
<evidence type="ECO:0000313" key="3">
    <source>
        <dbReference type="Proteomes" id="UP000030765"/>
    </source>
</evidence>
<keyword evidence="3" id="KW-1185">Reference proteome</keyword>
<dbReference type="EMBL" id="KE523931">
    <property type="protein sequence ID" value="KFB34808.1"/>
    <property type="molecule type" value="Genomic_DNA"/>
</dbReference>
<gene>
    <name evidence="1" type="ORF">ZHAS_00000218</name>
</gene>
<reference evidence="1 3" key="1">
    <citation type="journal article" date="2014" name="BMC Genomics">
        <title>Genome sequence of Anopheles sinensis provides insight into genetics basis of mosquito competence for malaria parasites.</title>
        <authorList>
            <person name="Zhou D."/>
            <person name="Zhang D."/>
            <person name="Ding G."/>
            <person name="Shi L."/>
            <person name="Hou Q."/>
            <person name="Ye Y."/>
            <person name="Xu Y."/>
            <person name="Zhou H."/>
            <person name="Xiong C."/>
            <person name="Li S."/>
            <person name="Yu J."/>
            <person name="Hong S."/>
            <person name="Yu X."/>
            <person name="Zou P."/>
            <person name="Chen C."/>
            <person name="Chang X."/>
            <person name="Wang W."/>
            <person name="Lv Y."/>
            <person name="Sun Y."/>
            <person name="Ma L."/>
            <person name="Shen B."/>
            <person name="Zhu C."/>
        </authorList>
    </citation>
    <scope>NUCLEOTIDE SEQUENCE [LARGE SCALE GENOMIC DNA]</scope>
</reference>
<evidence type="ECO:0000313" key="2">
    <source>
        <dbReference type="EnsemblMetazoa" id="ASIC000218-PA"/>
    </source>
</evidence>